<gene>
    <name evidence="6" type="ordered locus">RHA1_ro09133</name>
</gene>
<dbReference type="HOGENOM" id="CLU_1383942_0_0_11"/>
<evidence type="ECO:0000256" key="5">
    <source>
        <dbReference type="ARBA" id="ARBA00023239"/>
    </source>
</evidence>
<dbReference type="GO" id="GO:0006729">
    <property type="term" value="P:tetrahydrobiopterin biosynthetic process"/>
    <property type="evidence" value="ECO:0007669"/>
    <property type="project" value="InterPro"/>
</dbReference>
<dbReference type="Gene3D" id="3.30.1360.20">
    <property type="entry name" value="Transcriptional coactivator/pterin dehydratase"/>
    <property type="match status" value="1"/>
</dbReference>
<geneLocation type="plasmid" evidence="6 7">
    <name>pRHL1</name>
</geneLocation>
<keyword evidence="6" id="KW-0614">Plasmid</keyword>
<dbReference type="EMBL" id="CP000432">
    <property type="protein sequence ID" value="ABH00176.1"/>
    <property type="molecule type" value="Genomic_DNA"/>
</dbReference>
<protein>
    <recommendedName>
        <fullName evidence="4">Putative pterin-4-alpha-carbinolamine dehydratase</fullName>
        <ecNumber evidence="3">4.2.1.96</ecNumber>
    </recommendedName>
</protein>
<dbReference type="Proteomes" id="UP000008710">
    <property type="component" value="Plasmid pRHL1"/>
</dbReference>
<evidence type="ECO:0000256" key="3">
    <source>
        <dbReference type="ARBA" id="ARBA00013252"/>
    </source>
</evidence>
<dbReference type="KEGG" id="rha:RHA1_ro09133"/>
<evidence type="ECO:0000256" key="1">
    <source>
        <dbReference type="ARBA" id="ARBA00001554"/>
    </source>
</evidence>
<dbReference type="InterPro" id="IPR036428">
    <property type="entry name" value="PCD_sf"/>
</dbReference>
<reference evidence="7" key="1">
    <citation type="journal article" date="2006" name="Proc. Natl. Acad. Sci. U.S.A.">
        <title>The complete genome of Rhodococcus sp. RHA1 provides insights into a catabolic powerhouse.</title>
        <authorList>
            <person name="McLeod M.P."/>
            <person name="Warren R.L."/>
            <person name="Hsiao W.W.L."/>
            <person name="Araki N."/>
            <person name="Myhre M."/>
            <person name="Fernandes C."/>
            <person name="Miyazawa D."/>
            <person name="Wong W."/>
            <person name="Lillquist A.L."/>
            <person name="Wang D."/>
            <person name="Dosanjh M."/>
            <person name="Hara H."/>
            <person name="Petrescu A."/>
            <person name="Morin R.D."/>
            <person name="Yang G."/>
            <person name="Stott J.M."/>
            <person name="Schein J.E."/>
            <person name="Shin H."/>
            <person name="Smailus D."/>
            <person name="Siddiqui A.S."/>
            <person name="Marra M.A."/>
            <person name="Jones S.J.M."/>
            <person name="Holt R."/>
            <person name="Brinkman F.S.L."/>
            <person name="Miyauchi K."/>
            <person name="Fukuda M."/>
            <person name="Davies J.E."/>
            <person name="Mohn W.W."/>
            <person name="Eltis L.D."/>
        </authorList>
    </citation>
    <scope>NUCLEOTIDE SEQUENCE [LARGE SCALE GENOMIC DNA]</scope>
    <source>
        <strain evidence="7">RHA1</strain>
    </source>
</reference>
<dbReference type="PANTHER" id="PTHR12599">
    <property type="entry name" value="PTERIN-4-ALPHA-CARBINOLAMINE DEHYDRATASE"/>
    <property type="match status" value="1"/>
</dbReference>
<proteinExistence type="inferred from homology"/>
<dbReference type="Pfam" id="PF01329">
    <property type="entry name" value="Pterin_4a"/>
    <property type="match status" value="1"/>
</dbReference>
<evidence type="ECO:0000256" key="4">
    <source>
        <dbReference type="ARBA" id="ARBA00021735"/>
    </source>
</evidence>
<comment type="similarity">
    <text evidence="2">Belongs to the pterin-4-alpha-carbinolamine dehydratase family.</text>
</comment>
<accession>Q0RX10</accession>
<dbReference type="AlphaFoldDB" id="Q0RX10"/>
<evidence type="ECO:0000313" key="6">
    <source>
        <dbReference type="EMBL" id="ABH00176.1"/>
    </source>
</evidence>
<dbReference type="EC" id="4.2.1.96" evidence="3"/>
<dbReference type="InterPro" id="IPR001533">
    <property type="entry name" value="Pterin_deHydtase"/>
</dbReference>
<evidence type="ECO:0000313" key="7">
    <source>
        <dbReference type="Proteomes" id="UP000008710"/>
    </source>
</evidence>
<dbReference type="SUPFAM" id="SSF55248">
    <property type="entry name" value="PCD-like"/>
    <property type="match status" value="1"/>
</dbReference>
<sequence>MSLHRGKIVIPIIFGEEMIPAEALPESIATLVEKQAAFVREAYLERDLEPVLSEVQRLLMDSSSAHVTPPTNSKRLPYPRPPMKYPPAPISEEELELVVTEELPKWDIAKGPVIGKPGLTGVELHRDLVFNRFKDAITFMSIVADFVDKANHHPRWENIYKTVSIHLTTWDIQHRISNLDLMVAYYIDKSYEEFLKRGSDEMR</sequence>
<dbReference type="GO" id="GO:0008124">
    <property type="term" value="F:4-alpha-hydroxytetrahydrobiopterin dehydratase activity"/>
    <property type="evidence" value="ECO:0007669"/>
    <property type="project" value="UniProtKB-EC"/>
</dbReference>
<evidence type="ECO:0000256" key="2">
    <source>
        <dbReference type="ARBA" id="ARBA00006472"/>
    </source>
</evidence>
<comment type="catalytic activity">
    <reaction evidence="1">
        <text>(4aS,6R)-4a-hydroxy-L-erythro-5,6,7,8-tetrahydrobiopterin = (6R)-L-erythro-6,7-dihydrobiopterin + H2O</text>
        <dbReference type="Rhea" id="RHEA:11920"/>
        <dbReference type="ChEBI" id="CHEBI:15377"/>
        <dbReference type="ChEBI" id="CHEBI:15642"/>
        <dbReference type="ChEBI" id="CHEBI:43120"/>
        <dbReference type="EC" id="4.2.1.96"/>
    </reaction>
</comment>
<name>Q0RX10_RHOJR</name>
<organism evidence="6 7">
    <name type="scientific">Rhodococcus jostii (strain RHA1)</name>
    <dbReference type="NCBI Taxonomy" id="101510"/>
    <lineage>
        <taxon>Bacteria</taxon>
        <taxon>Bacillati</taxon>
        <taxon>Actinomycetota</taxon>
        <taxon>Actinomycetes</taxon>
        <taxon>Mycobacteriales</taxon>
        <taxon>Nocardiaceae</taxon>
        <taxon>Rhodococcus</taxon>
    </lineage>
</organism>
<dbReference type="PANTHER" id="PTHR12599:SF0">
    <property type="entry name" value="PTERIN-4-ALPHA-CARBINOLAMINE DEHYDRATASE"/>
    <property type="match status" value="1"/>
</dbReference>
<keyword evidence="5" id="KW-0456">Lyase</keyword>